<gene>
    <name evidence="2" type="ORF">Hena1_00380</name>
</gene>
<feature type="region of interest" description="Disordered" evidence="1">
    <location>
        <begin position="166"/>
        <end position="227"/>
    </location>
</feature>
<evidence type="ECO:0000313" key="3">
    <source>
        <dbReference type="Proteomes" id="UP000433183"/>
    </source>
</evidence>
<evidence type="ECO:0008006" key="4">
    <source>
        <dbReference type="Google" id="ProtNLM"/>
    </source>
</evidence>
<dbReference type="PROSITE" id="PS00092">
    <property type="entry name" value="N6_MTASE"/>
    <property type="match status" value="1"/>
</dbReference>
<dbReference type="GO" id="GO:0003676">
    <property type="term" value="F:nucleic acid binding"/>
    <property type="evidence" value="ECO:0007669"/>
    <property type="project" value="InterPro"/>
</dbReference>
<dbReference type="GO" id="GO:0008168">
    <property type="term" value="F:methyltransferase activity"/>
    <property type="evidence" value="ECO:0007669"/>
    <property type="project" value="InterPro"/>
</dbReference>
<proteinExistence type="predicted"/>
<reference evidence="2 3" key="1">
    <citation type="submission" date="2019-11" db="EMBL/GenBank/DDBJ databases">
        <title>Characterization of a new Erwinia amylovora bacteriophage.</title>
        <authorList>
            <person name="Valentovich L.N."/>
            <person name="Akhremchuk A.E."/>
            <person name="Besarab N.V."/>
            <person name="Lagonenko A.L."/>
        </authorList>
    </citation>
    <scope>NUCLEOTIDE SEQUENCE [LARGE SCALE GENOMIC DNA]</scope>
</reference>
<sequence>MSAPLKKKEERRAYDVYETPAWAVEALLKVIPIDSNLKYMEPCRGSGRIYNHLPLGSAWGEIRQGVDYLQTQYNHVDVIITNPPYSLAQEFVTKALGEADVVIMLLRLGFLESMKRWEWWQDNPLSSLMVLSKRPSFTDDGKTDGSGYAWFVWDKNNKMGLKPFYHLEGPKDDNSSTKDGTNRRKRTKAVADRNVGSVQRGCGGCGGGCEEGSPGNGNDDRTAGSPA</sequence>
<dbReference type="InterPro" id="IPR029063">
    <property type="entry name" value="SAM-dependent_MTases_sf"/>
</dbReference>
<accession>A0A6B9J828</accession>
<keyword evidence="3" id="KW-1185">Reference proteome</keyword>
<dbReference type="Proteomes" id="UP000433183">
    <property type="component" value="Segment"/>
</dbReference>
<dbReference type="GO" id="GO:0032259">
    <property type="term" value="P:methylation"/>
    <property type="evidence" value="ECO:0007669"/>
    <property type="project" value="InterPro"/>
</dbReference>
<feature type="compositionally biased region" description="Basic and acidic residues" evidence="1">
    <location>
        <begin position="168"/>
        <end position="182"/>
    </location>
</feature>
<protein>
    <recommendedName>
        <fullName evidence="4">DNA methyltransferase</fullName>
    </recommendedName>
</protein>
<dbReference type="SUPFAM" id="SSF53335">
    <property type="entry name" value="S-adenosyl-L-methionine-dependent methyltransferases"/>
    <property type="match status" value="1"/>
</dbReference>
<feature type="compositionally biased region" description="Gly residues" evidence="1">
    <location>
        <begin position="201"/>
        <end position="210"/>
    </location>
</feature>
<dbReference type="InterPro" id="IPR002052">
    <property type="entry name" value="DNA_methylase_N6_adenine_CS"/>
</dbReference>
<name>A0A6B9J828_9CAUD</name>
<evidence type="ECO:0000313" key="2">
    <source>
        <dbReference type="EMBL" id="QGZ16214.1"/>
    </source>
</evidence>
<organism evidence="2 3">
    <name type="scientific">Erwinia phage Hena1</name>
    <dbReference type="NCBI Taxonomy" id="2678601"/>
    <lineage>
        <taxon>Viruses</taxon>
        <taxon>Duplodnaviria</taxon>
        <taxon>Heunggongvirae</taxon>
        <taxon>Uroviricota</taxon>
        <taxon>Caudoviricetes</taxon>
        <taxon>Vequintavirinae</taxon>
        <taxon>Henunavirus</taxon>
        <taxon>Henunavirus hena1</taxon>
    </lineage>
</organism>
<dbReference type="EMBL" id="MN732867">
    <property type="protein sequence ID" value="QGZ16214.1"/>
    <property type="molecule type" value="Genomic_DNA"/>
</dbReference>
<feature type="compositionally biased region" description="Basic and acidic residues" evidence="1">
    <location>
        <begin position="218"/>
        <end position="227"/>
    </location>
</feature>
<evidence type="ECO:0000256" key="1">
    <source>
        <dbReference type="SAM" id="MobiDB-lite"/>
    </source>
</evidence>